<dbReference type="AlphaFoldDB" id="A0A5J4UXP2"/>
<accession>A0A5J4UXP2</accession>
<evidence type="ECO:0000256" key="1">
    <source>
        <dbReference type="SAM" id="MobiDB-lite"/>
    </source>
</evidence>
<evidence type="ECO:0000313" key="3">
    <source>
        <dbReference type="Proteomes" id="UP000324800"/>
    </source>
</evidence>
<protein>
    <submittedName>
        <fullName evidence="2">Uncharacterized protein</fullName>
    </submittedName>
</protein>
<organism evidence="2 3">
    <name type="scientific">Streblomastix strix</name>
    <dbReference type="NCBI Taxonomy" id="222440"/>
    <lineage>
        <taxon>Eukaryota</taxon>
        <taxon>Metamonada</taxon>
        <taxon>Preaxostyla</taxon>
        <taxon>Oxymonadida</taxon>
        <taxon>Streblomastigidae</taxon>
        <taxon>Streblomastix</taxon>
    </lineage>
</organism>
<feature type="region of interest" description="Disordered" evidence="1">
    <location>
        <begin position="1"/>
        <end position="22"/>
    </location>
</feature>
<dbReference type="EMBL" id="SNRW01011660">
    <property type="protein sequence ID" value="KAA6374862.1"/>
    <property type="molecule type" value="Genomic_DNA"/>
</dbReference>
<reference evidence="2 3" key="1">
    <citation type="submission" date="2019-03" db="EMBL/GenBank/DDBJ databases">
        <title>Single cell metagenomics reveals metabolic interactions within the superorganism composed of flagellate Streblomastix strix and complex community of Bacteroidetes bacteria on its surface.</title>
        <authorList>
            <person name="Treitli S.C."/>
            <person name="Kolisko M."/>
            <person name="Husnik F."/>
            <person name="Keeling P."/>
            <person name="Hampl V."/>
        </authorList>
    </citation>
    <scope>NUCLEOTIDE SEQUENCE [LARGE SCALE GENOMIC DNA]</scope>
    <source>
        <strain evidence="2">ST1C</strain>
    </source>
</reference>
<sequence length="170" mass="19775">MRQAEEWMESGKGINEQGIGDNQQQQLQQADKLYEISNAHLIRVWSLLTRRSVDVDKVEHHIRIASQIARLAQEQSNTQLIAHSENANILRYVVDAGRAFRRAIVVAELMNTALDYSRYYMVEVLIVDQDGCTEVYAVYDEATGVTYPLLIELNQEYHQLYQWGYYNKVY</sequence>
<comment type="caution">
    <text evidence="2">The sequence shown here is derived from an EMBL/GenBank/DDBJ whole genome shotgun (WGS) entry which is preliminary data.</text>
</comment>
<name>A0A5J4UXP2_9EUKA</name>
<gene>
    <name evidence="2" type="ORF">EZS28_029612</name>
</gene>
<evidence type="ECO:0000313" key="2">
    <source>
        <dbReference type="EMBL" id="KAA6374862.1"/>
    </source>
</evidence>
<proteinExistence type="predicted"/>
<dbReference type="Proteomes" id="UP000324800">
    <property type="component" value="Unassembled WGS sequence"/>
</dbReference>